<dbReference type="EMBL" id="SLYC01000046">
    <property type="protein sequence ID" value="TCP97371.1"/>
    <property type="molecule type" value="Genomic_DNA"/>
</dbReference>
<comment type="caution">
    <text evidence="2">The sequence shown here is derived from an EMBL/GenBank/DDBJ whole genome shotgun (WGS) entry which is preliminary data.</text>
</comment>
<organism evidence="2 3">
    <name type="scientific">Serpentinicella alkaliphila</name>
    <dbReference type="NCBI Taxonomy" id="1734049"/>
    <lineage>
        <taxon>Bacteria</taxon>
        <taxon>Bacillati</taxon>
        <taxon>Bacillota</taxon>
        <taxon>Clostridia</taxon>
        <taxon>Peptostreptococcales</taxon>
        <taxon>Natronincolaceae</taxon>
        <taxon>Serpentinicella</taxon>
    </lineage>
</organism>
<evidence type="ECO:0000313" key="3">
    <source>
        <dbReference type="Proteomes" id="UP000295504"/>
    </source>
</evidence>
<name>A0A4R2T6U5_9FIRM</name>
<accession>A0A4R2T6U5</accession>
<proteinExistence type="predicted"/>
<dbReference type="Gene3D" id="1.25.40.10">
    <property type="entry name" value="Tetratricopeptide repeat domain"/>
    <property type="match status" value="1"/>
</dbReference>
<keyword evidence="1" id="KW-0472">Membrane</keyword>
<gene>
    <name evidence="2" type="ORF">EDD79_104612</name>
</gene>
<evidence type="ECO:0000313" key="2">
    <source>
        <dbReference type="EMBL" id="TCP97371.1"/>
    </source>
</evidence>
<dbReference type="Proteomes" id="UP000295504">
    <property type="component" value="Unassembled WGS sequence"/>
</dbReference>
<keyword evidence="1" id="KW-1133">Transmembrane helix</keyword>
<evidence type="ECO:0008006" key="4">
    <source>
        <dbReference type="Google" id="ProtNLM"/>
    </source>
</evidence>
<protein>
    <recommendedName>
        <fullName evidence="4">Tetratricopeptide repeat protein</fullName>
    </recommendedName>
</protein>
<dbReference type="InterPro" id="IPR011990">
    <property type="entry name" value="TPR-like_helical_dom_sf"/>
</dbReference>
<dbReference type="AlphaFoldDB" id="A0A4R2T6U5"/>
<keyword evidence="3" id="KW-1185">Reference proteome</keyword>
<evidence type="ECO:0000256" key="1">
    <source>
        <dbReference type="SAM" id="Phobius"/>
    </source>
</evidence>
<dbReference type="RefSeq" id="WP_132849483.1">
    <property type="nucleotide sequence ID" value="NZ_CP058648.1"/>
</dbReference>
<keyword evidence="1" id="KW-0812">Transmembrane</keyword>
<dbReference type="SUPFAM" id="SSF48452">
    <property type="entry name" value="TPR-like"/>
    <property type="match status" value="1"/>
</dbReference>
<sequence>MKNRDVYLNRRLFLVLGTFIIGSIAWVIFMYNGIYGERGMSQVSVVGISYDSIESLSLLDQIELLEEIEEYNEKTEYILSEYAKRRDALGYFANIKLARFYALNNKVEGSTYYNQAIGLYETKELKYEYAEFLKFNDIEKAAKVLVELLPDMAAIEGLESLGISHEDILDILFTKKQWQTYINYYRQNYGSEFEEIELDKKLKFGIALGNLGRYTEALSILEELNNKIVDNVDFKWWYARSLEELGQVREAKELYKGIG</sequence>
<reference evidence="2 3" key="1">
    <citation type="submission" date="2019-03" db="EMBL/GenBank/DDBJ databases">
        <title>Genomic Encyclopedia of Type Strains, Phase IV (KMG-IV): sequencing the most valuable type-strain genomes for metagenomic binning, comparative biology and taxonomic classification.</title>
        <authorList>
            <person name="Goeker M."/>
        </authorList>
    </citation>
    <scope>NUCLEOTIDE SEQUENCE [LARGE SCALE GENOMIC DNA]</scope>
    <source>
        <strain evidence="2 3">DSM 100013</strain>
    </source>
</reference>
<feature type="transmembrane region" description="Helical" evidence="1">
    <location>
        <begin position="12"/>
        <end position="31"/>
    </location>
</feature>